<dbReference type="Gene3D" id="1.20.120.50">
    <property type="entry name" value="Hemerythrin-like"/>
    <property type="match status" value="1"/>
</dbReference>
<organism evidence="5 6">
    <name type="scientific">Geosporobacter subterraneus DSM 17957</name>
    <dbReference type="NCBI Taxonomy" id="1121919"/>
    <lineage>
        <taxon>Bacteria</taxon>
        <taxon>Bacillati</taxon>
        <taxon>Bacillota</taxon>
        <taxon>Clostridia</taxon>
        <taxon>Peptostreptococcales</taxon>
        <taxon>Thermotaleaceae</taxon>
        <taxon>Geosporobacter</taxon>
    </lineage>
</organism>
<comment type="similarity">
    <text evidence="1">Belongs to the hemerythrin family.</text>
</comment>
<dbReference type="SUPFAM" id="SSF47188">
    <property type="entry name" value="Hemerythrin-like"/>
    <property type="match status" value="1"/>
</dbReference>
<dbReference type="Proteomes" id="UP000184536">
    <property type="component" value="Unassembled WGS sequence"/>
</dbReference>
<evidence type="ECO:0000256" key="2">
    <source>
        <dbReference type="ARBA" id="ARBA00022723"/>
    </source>
</evidence>
<dbReference type="PANTHER" id="PTHR37164:SF1">
    <property type="entry name" value="BACTERIOHEMERYTHRIN"/>
    <property type="match status" value="1"/>
</dbReference>
<dbReference type="OrthoDB" id="9797092at2"/>
<name>A0A1M6BZJ0_9FIRM</name>
<keyword evidence="3" id="KW-0408">Iron</keyword>
<evidence type="ECO:0000256" key="1">
    <source>
        <dbReference type="ARBA" id="ARBA00010587"/>
    </source>
</evidence>
<dbReference type="EMBL" id="FQZV01000003">
    <property type="protein sequence ID" value="SHI54196.1"/>
    <property type="molecule type" value="Genomic_DNA"/>
</dbReference>
<dbReference type="NCBIfam" id="NF033749">
    <property type="entry name" value="bact_hemeryth"/>
    <property type="match status" value="1"/>
</dbReference>
<dbReference type="RefSeq" id="WP_110939427.1">
    <property type="nucleotide sequence ID" value="NZ_FQZV01000003.1"/>
</dbReference>
<evidence type="ECO:0000313" key="6">
    <source>
        <dbReference type="Proteomes" id="UP000184536"/>
    </source>
</evidence>
<evidence type="ECO:0000256" key="3">
    <source>
        <dbReference type="ARBA" id="ARBA00023004"/>
    </source>
</evidence>
<dbReference type="InterPro" id="IPR050669">
    <property type="entry name" value="Hemerythrin"/>
</dbReference>
<dbReference type="InterPro" id="IPR012827">
    <property type="entry name" value="Hemerythrin_metal-bd"/>
</dbReference>
<reference evidence="6" key="1">
    <citation type="submission" date="2016-11" db="EMBL/GenBank/DDBJ databases">
        <authorList>
            <person name="Varghese N."/>
            <person name="Submissions S."/>
        </authorList>
    </citation>
    <scope>NUCLEOTIDE SEQUENCE [LARGE SCALE GENOMIC DNA]</scope>
    <source>
        <strain evidence="6">DSM 17957</strain>
    </source>
</reference>
<dbReference type="InterPro" id="IPR016131">
    <property type="entry name" value="Haemerythrin_Fe_BS"/>
</dbReference>
<evidence type="ECO:0000259" key="4">
    <source>
        <dbReference type="Pfam" id="PF01814"/>
    </source>
</evidence>
<dbReference type="STRING" id="1121919.SAMN02745975_00111"/>
<keyword evidence="6" id="KW-1185">Reference proteome</keyword>
<dbReference type="NCBIfam" id="TIGR02481">
    <property type="entry name" value="hemeryth_dom"/>
    <property type="match status" value="1"/>
</dbReference>
<dbReference type="Pfam" id="PF01814">
    <property type="entry name" value="Hemerythrin"/>
    <property type="match status" value="1"/>
</dbReference>
<keyword evidence="2" id="KW-0479">Metal-binding</keyword>
<accession>A0A1M6BZJ0</accession>
<dbReference type="GO" id="GO:0046872">
    <property type="term" value="F:metal ion binding"/>
    <property type="evidence" value="ECO:0007669"/>
    <property type="project" value="UniProtKB-KW"/>
</dbReference>
<dbReference type="InterPro" id="IPR035938">
    <property type="entry name" value="Hemerythrin-like_sf"/>
</dbReference>
<proteinExistence type="inferred from homology"/>
<dbReference type="PROSITE" id="PS00550">
    <property type="entry name" value="HEMERYTHRINS"/>
    <property type="match status" value="1"/>
</dbReference>
<evidence type="ECO:0000313" key="5">
    <source>
        <dbReference type="EMBL" id="SHI54196.1"/>
    </source>
</evidence>
<dbReference type="PANTHER" id="PTHR37164">
    <property type="entry name" value="BACTERIOHEMERYTHRIN"/>
    <property type="match status" value="1"/>
</dbReference>
<sequence>MLFKWKDAYSCNVEAIDQQHKKLFEIGSKLYNIVALKDGADHYDEIMDVLLELKDYTIYHFDFEEALMEKHGFPGLGAHLKEHNSFIDKIVELENEDIDEKQRKITMDIIIFVSNWIEQHILKSDMQYKDFFNSKGVH</sequence>
<gene>
    <name evidence="5" type="ORF">SAMN02745975_00111</name>
</gene>
<feature type="domain" description="Hemerythrin-like" evidence="4">
    <location>
        <begin position="13"/>
        <end position="129"/>
    </location>
</feature>
<dbReference type="AlphaFoldDB" id="A0A1M6BZJ0"/>
<dbReference type="CDD" id="cd12107">
    <property type="entry name" value="Hemerythrin"/>
    <property type="match status" value="1"/>
</dbReference>
<dbReference type="InterPro" id="IPR012312">
    <property type="entry name" value="Hemerythrin-like"/>
</dbReference>
<protein>
    <submittedName>
        <fullName evidence="5">Hemerythrin</fullName>
    </submittedName>
</protein>